<dbReference type="SUPFAM" id="SSF55874">
    <property type="entry name" value="ATPase domain of HSP90 chaperone/DNA topoisomerase II/histidine kinase"/>
    <property type="match status" value="1"/>
</dbReference>
<dbReference type="PANTHER" id="PTHR34220:SF7">
    <property type="entry name" value="SENSOR HISTIDINE KINASE YPDA"/>
    <property type="match status" value="1"/>
</dbReference>
<dbReference type="Pfam" id="PF02518">
    <property type="entry name" value="HATPase_c"/>
    <property type="match status" value="1"/>
</dbReference>
<accession>A0A1E5LBU3</accession>
<evidence type="ECO:0000259" key="1">
    <source>
        <dbReference type="SMART" id="SM00387"/>
    </source>
</evidence>
<keyword evidence="3" id="KW-1185">Reference proteome</keyword>
<dbReference type="STRING" id="1305675.BFG57_18175"/>
<dbReference type="Proteomes" id="UP000095209">
    <property type="component" value="Unassembled WGS sequence"/>
</dbReference>
<evidence type="ECO:0000313" key="3">
    <source>
        <dbReference type="Proteomes" id="UP000095209"/>
    </source>
</evidence>
<dbReference type="AlphaFoldDB" id="A0A1E5LBU3"/>
<dbReference type="InterPro" id="IPR003594">
    <property type="entry name" value="HATPase_dom"/>
</dbReference>
<dbReference type="SMART" id="SM00387">
    <property type="entry name" value="HATPase_c"/>
    <property type="match status" value="1"/>
</dbReference>
<dbReference type="EMBL" id="MJEH01000057">
    <property type="protein sequence ID" value="OEH91551.1"/>
    <property type="molecule type" value="Genomic_DNA"/>
</dbReference>
<proteinExistence type="predicted"/>
<dbReference type="InterPro" id="IPR050640">
    <property type="entry name" value="Bact_2-comp_sensor_kinase"/>
</dbReference>
<name>A0A1E5LBU3_9BACI</name>
<comment type="caution">
    <text evidence="2">The sequence shown here is derived from an EMBL/GenBank/DDBJ whole genome shotgun (WGS) entry which is preliminary data.</text>
</comment>
<feature type="domain" description="Histidine kinase/HSP90-like ATPase" evidence="1">
    <location>
        <begin position="4"/>
        <end position="110"/>
    </location>
</feature>
<dbReference type="InterPro" id="IPR036890">
    <property type="entry name" value="HATPase_C_sf"/>
</dbReference>
<protein>
    <recommendedName>
        <fullName evidence="1">Histidine kinase/HSP90-like ATPase domain-containing protein</fullName>
    </recommendedName>
</protein>
<dbReference type="Gene3D" id="3.30.565.10">
    <property type="entry name" value="Histidine kinase-like ATPase, C-terminal domain"/>
    <property type="match status" value="1"/>
</dbReference>
<evidence type="ECO:0000313" key="2">
    <source>
        <dbReference type="EMBL" id="OEH91551.1"/>
    </source>
</evidence>
<dbReference type="OrthoDB" id="9776552at2"/>
<gene>
    <name evidence="2" type="ORF">BFG57_18175</name>
</gene>
<sequence length="111" mass="12335">MIFFSEIPILSIQPLVENAINHGVMKKTEGGQITVKIFKDADNIIIETTDTGVGMSEKKINQILDDEYSTKGVGLLNIHKRIRKLTGSGLKIKSVANKYTSVSFSIIERKK</sequence>
<dbReference type="PANTHER" id="PTHR34220">
    <property type="entry name" value="SENSOR HISTIDINE KINASE YPDA"/>
    <property type="match status" value="1"/>
</dbReference>
<organism evidence="2 3">
    <name type="scientific">Bacillus solimangrovi</name>
    <dbReference type="NCBI Taxonomy" id="1305675"/>
    <lineage>
        <taxon>Bacteria</taxon>
        <taxon>Bacillati</taxon>
        <taxon>Bacillota</taxon>
        <taxon>Bacilli</taxon>
        <taxon>Bacillales</taxon>
        <taxon>Bacillaceae</taxon>
        <taxon>Bacillus</taxon>
    </lineage>
</organism>
<reference evidence="2 3" key="1">
    <citation type="submission" date="2016-08" db="EMBL/GenBank/DDBJ databases">
        <title>Genome of Bacillus solimangrovi GH2-4.</title>
        <authorList>
            <person name="Lim S."/>
            <person name="Kim B.-C."/>
        </authorList>
    </citation>
    <scope>NUCLEOTIDE SEQUENCE [LARGE SCALE GENOMIC DNA]</scope>
    <source>
        <strain evidence="2 3">GH2-4</strain>
    </source>
</reference>